<name>A0A854QFK6_CRYNE</name>
<proteinExistence type="predicted"/>
<protein>
    <submittedName>
        <fullName evidence="3">Uncharacterized protein</fullName>
    </submittedName>
</protein>
<evidence type="ECO:0000256" key="1">
    <source>
        <dbReference type="SAM" id="MobiDB-lite"/>
    </source>
</evidence>
<dbReference type="OrthoDB" id="3247418at2759"/>
<feature type="transmembrane region" description="Helical" evidence="2">
    <location>
        <begin position="190"/>
        <end position="208"/>
    </location>
</feature>
<dbReference type="AlphaFoldDB" id="A0A854QFK6"/>
<keyword evidence="2" id="KW-0812">Transmembrane</keyword>
<feature type="compositionally biased region" description="Polar residues" evidence="1">
    <location>
        <begin position="91"/>
        <end position="100"/>
    </location>
</feature>
<reference evidence="3 4" key="1">
    <citation type="submission" date="2017-06" db="EMBL/GenBank/DDBJ databases">
        <title>Global population genomics of the pathogenic fungus Cryptococcus neoformans var. grubii.</title>
        <authorList>
            <person name="Cuomo C."/>
            <person name="Litvintseva A."/>
            <person name="Chen Y."/>
            <person name="Young S."/>
            <person name="Zeng Q."/>
            <person name="Chapman S."/>
            <person name="Gujja S."/>
            <person name="Saif S."/>
            <person name="Birren B."/>
        </authorList>
    </citation>
    <scope>NUCLEOTIDE SEQUENCE [LARGE SCALE GENOMIC DNA]</scope>
    <source>
        <strain evidence="3 4">Tu259-1</strain>
    </source>
</reference>
<comment type="caution">
    <text evidence="3">The sequence shown here is derived from an EMBL/GenBank/DDBJ whole genome shotgun (WGS) entry which is preliminary data.</text>
</comment>
<sequence>MADRSHYSGRPPIHPYHDGKGIIEARTIRPGMKIGSRSRVRCRCPECSLDGRVMQYRTWLTHSGSLMSLATPPVVAPSSVPMDDAEPSFSPFHSAQSPSDGQGVDSDHSPDALEEMTDSGNGMNDDGFSYVGETFLDCDLDSASAFDRESRNLDSILAKWTTKVANCLIPSGNPYTDCSAFYPPQTKGPLLASLIAIFAVLLTTFVGLPQRFGDMIKAIIHVLIKVAVSEDRESLRLRVQENEDLTDSSREEMLRILNAPINTSSSNILKNVKSLYRRLDIDPVLIIHPKCPTKDCQNVLYDVISRDGWGRIPDKCPECASPLKENGKLTTEFFGRRALQDELEYFFSIDGIERLVEQQEIIRARQRERDNSMDRPRYLQNAKTGKILRHQLDGSCYVNFGNEREKGALLLTINISVDWADPSKSRNRSPRSMGPILCQLADLPNQYRSQFGFMMLMGITPAPHEPPGLLLHRLLLPLAVELVSAGADGLWIKTPNYKQGRKVFVRIGTICCDRPAAVAVTGSPHFAKKDSPCMKCTIPRSRLYSSALHSPRNGAEHSQAMLAQQREFLRQFEQTPPTARQPHVARRAGRQTQATRAAVDTLEQSIFKVSGHLSVSDLFPNFDKVLHAVIDPMHALLEGVLPFYIRRVCILGRYCALPPAGWETEDDKGSVASLSLEDEGFEDVVDRVMERGGGQRIPVPWQDCISMPRAFFHPGKQMENPFSPRNCCHA</sequence>
<evidence type="ECO:0000313" key="3">
    <source>
        <dbReference type="EMBL" id="OXG19898.1"/>
    </source>
</evidence>
<feature type="region of interest" description="Disordered" evidence="1">
    <location>
        <begin position="77"/>
        <end position="124"/>
    </location>
</feature>
<dbReference type="EMBL" id="AMKT01000049">
    <property type="protein sequence ID" value="OXG19898.1"/>
    <property type="molecule type" value="Genomic_DNA"/>
</dbReference>
<accession>A0A854QFK6</accession>
<keyword evidence="2" id="KW-1133">Transmembrane helix</keyword>
<gene>
    <name evidence="3" type="ORF">C361_03958</name>
</gene>
<dbReference type="Proteomes" id="UP000199727">
    <property type="component" value="Unassembled WGS sequence"/>
</dbReference>
<evidence type="ECO:0000256" key="2">
    <source>
        <dbReference type="SAM" id="Phobius"/>
    </source>
</evidence>
<evidence type="ECO:0000313" key="4">
    <source>
        <dbReference type="Proteomes" id="UP000199727"/>
    </source>
</evidence>
<organism evidence="3 4">
    <name type="scientific">Cryptococcus neoformans Tu259-1</name>
    <dbReference type="NCBI Taxonomy" id="1230072"/>
    <lineage>
        <taxon>Eukaryota</taxon>
        <taxon>Fungi</taxon>
        <taxon>Dikarya</taxon>
        <taxon>Basidiomycota</taxon>
        <taxon>Agaricomycotina</taxon>
        <taxon>Tremellomycetes</taxon>
        <taxon>Tremellales</taxon>
        <taxon>Cryptococcaceae</taxon>
        <taxon>Cryptococcus</taxon>
        <taxon>Cryptococcus neoformans species complex</taxon>
    </lineage>
</organism>
<keyword evidence="2" id="KW-0472">Membrane</keyword>